<dbReference type="SUPFAM" id="SSF144091">
    <property type="entry name" value="Rhomboid-like"/>
    <property type="match status" value="1"/>
</dbReference>
<dbReference type="CDD" id="cd22157">
    <property type="entry name" value="F-box_AtFBW1-like"/>
    <property type="match status" value="1"/>
</dbReference>
<dbReference type="Gene3D" id="1.20.1540.10">
    <property type="entry name" value="Rhomboid-like"/>
    <property type="match status" value="1"/>
</dbReference>
<feature type="domain" description="RanBP2-type" evidence="17">
    <location>
        <begin position="407"/>
        <end position="436"/>
    </location>
</feature>
<evidence type="ECO:0000256" key="10">
    <source>
        <dbReference type="ARBA" id="ARBA00022989"/>
    </source>
</evidence>
<evidence type="ECO:0000259" key="17">
    <source>
        <dbReference type="PROSITE" id="PS50199"/>
    </source>
</evidence>
<keyword evidence="9" id="KW-0630">Potassium</keyword>
<name>A0ABQ8EPJ1_BRANA</name>
<evidence type="ECO:0000256" key="12">
    <source>
        <dbReference type="ARBA" id="ARBA00023136"/>
    </source>
</evidence>
<dbReference type="PANTHER" id="PTHR32468:SF81">
    <property type="entry name" value="CATION_H(+) ANTIPORTER 19"/>
    <property type="match status" value="1"/>
</dbReference>
<dbReference type="SMART" id="SM00547">
    <property type="entry name" value="ZnF_RBZ"/>
    <property type="match status" value="1"/>
</dbReference>
<evidence type="ECO:0000256" key="15">
    <source>
        <dbReference type="SAM" id="Phobius"/>
    </source>
</evidence>
<dbReference type="Pfam" id="PF07734">
    <property type="entry name" value="FBA_1"/>
    <property type="match status" value="2"/>
</dbReference>
<dbReference type="PANTHER" id="PTHR32468">
    <property type="entry name" value="CATION/H + ANTIPORTER"/>
    <property type="match status" value="1"/>
</dbReference>
<keyword evidence="8" id="KW-0862">Zinc</keyword>
<evidence type="ECO:0000256" key="6">
    <source>
        <dbReference type="ARBA" id="ARBA00022723"/>
    </source>
</evidence>
<feature type="transmembrane region" description="Helical" evidence="15">
    <location>
        <begin position="249"/>
        <end position="268"/>
    </location>
</feature>
<keyword evidence="3" id="KW-0813">Transport</keyword>
<dbReference type="Gene3D" id="1.20.1280.50">
    <property type="match status" value="1"/>
</dbReference>
<dbReference type="Proteomes" id="UP000824890">
    <property type="component" value="Unassembled WGS sequence"/>
</dbReference>
<dbReference type="InterPro" id="IPR001810">
    <property type="entry name" value="F-box_dom"/>
</dbReference>
<dbReference type="PROSITE" id="PS01358">
    <property type="entry name" value="ZF_RANBP2_1"/>
    <property type="match status" value="1"/>
</dbReference>
<feature type="transmembrane region" description="Helical" evidence="15">
    <location>
        <begin position="320"/>
        <end position="350"/>
    </location>
</feature>
<evidence type="ECO:0000313" key="18">
    <source>
        <dbReference type="EMBL" id="KAH0943494.1"/>
    </source>
</evidence>
<dbReference type="PROSITE" id="PS50181">
    <property type="entry name" value="FBOX"/>
    <property type="match status" value="1"/>
</dbReference>
<dbReference type="Gene3D" id="1.20.1530.20">
    <property type="match status" value="2"/>
</dbReference>
<dbReference type="SUPFAM" id="SSF81383">
    <property type="entry name" value="F-box domain"/>
    <property type="match status" value="1"/>
</dbReference>
<feature type="transmembrane region" description="Helical" evidence="15">
    <location>
        <begin position="280"/>
        <end position="300"/>
    </location>
</feature>
<dbReference type="InterPro" id="IPR006527">
    <property type="entry name" value="F-box-assoc_dom_typ1"/>
</dbReference>
<dbReference type="Pfam" id="PF01694">
    <property type="entry name" value="Rhomboid"/>
    <property type="match status" value="1"/>
</dbReference>
<feature type="region of interest" description="Disordered" evidence="14">
    <location>
        <begin position="1"/>
        <end position="106"/>
    </location>
</feature>
<dbReference type="SMART" id="SM00256">
    <property type="entry name" value="FBOX"/>
    <property type="match status" value="1"/>
</dbReference>
<accession>A0ABQ8EPJ1</accession>
<evidence type="ECO:0000256" key="14">
    <source>
        <dbReference type="SAM" id="MobiDB-lite"/>
    </source>
</evidence>
<sequence>MVRYSKVTSYSLYSWSSSKSQRQIKKNILMSLQRPNGNSSSSSPSPKKQKTEESEEEELMVPDMEAAGSTGVVSSSADDGANNPETDQTQNAKRPRGRNPVDKEYRSLKRLLRNRVSAQQARERKKVSEGKKEMANFGEGRRRGTGGMLPLLAISTVAEYYRLPWKPPVTAGLLAANTLVYLRPAFLDPLIPHISEVWFNPNLILKHKDLKRFFLSAFYHLNEPHLVYNMMSLLWKGIKLETSMGSTQFASMVVTLLGMSQGVTLLLAKSLHVLFDYRRAYYHEYSVGFSGVLFALKVVLNAQAEDYTSVYGVLVPTKYAAWAELVLVQMFVPRASFLGHLGGILAGILYMKMKRSYSGSDPVAMVVRGVARAVTWPLRFVSSMVGSRRRRITGRGRVGRGQNGIAGPGIWRCQSCTFDNSGWESVCEMCGSGRSRGNGWSVNQGHAHSSSSSSGLPLDELRRRRVERRHVQVLVKLGQADITEMVECREFMSVKERCNVILFSFSPLGQVSSLAWQCNGSVGRDTAWTYCSGTKQAELKLLTTDIGRMAMSAAGVNDIAAWILLALAIALSGDDSSPLLWQSNLSLVIWLDAVPRRRACEGTLCLCHSNLGFSGEFCDGHYWDTRAVRGIIVLNIGKDQKVLNDQAFAILVLTALVTTFITTPLLMAIYKPARRGAPYKHRTIQRKDHDSELRILACFNSTRNIPTLINMIESSRGTGQRGRLCVYAMRLMELSEWSSAIAMVHKARLNDPRGNESLAYEERVVESRDDVNATLKAMSKCNLFIVGRNAAVASLVSSTDCPELGPVGAKSKKEDLMDLHVSSLPWELEEEILSRLPPESLVRFRAVSKRWNSLLNNKSFIKKHLSLSRPHFIFLTKSKICSIDIIDQTIDVQGDSLVQWLRQVDWIKLYVDQKFKVVGLGYQYVDHKSYDRQRVAVDECASHALRFIETPNNNMHISENAKRSHVSLNGNLLMNISSKALIFTWEIFQPVCLDEHLLAVWKGEWFSLLKQSFLTREIEIWVMKNKIDDKEKVLFWPGRLVFSLCLCSKFDLVIYPGLVTGPLPFRFDLIPLLILISLTRNSLTEYLMVLHVMLPWELEEEILYRLPPKSLSFINKHLSHSRPQFIFLTQSKIYSIDIIDQKIHLRELHSSCRELNSEYGTISTCDDLLFCKYPFLWKKETALWNPCSRQLNLIKLSVDRDFTVLGLGYDNSGPQKVHKILLYYPHPEEVAIYECASHVLRYINTLEEDMYICDMSNEAKGWPHVSLNGNLYWIAYNRQTCEYFIQSFNFSNEIFKPVCLLPPFEDDHSWNEHLLAVWKGDRFSLLQQCFLTRNIGIWVTKDKADDKKEVVWINLMTLTATNLPYLCNKMYGVSYFIYDKTLFMCCGDGSSQPCIHIVKGDRCNKIQIGYGEDGWFSHCAYVPNLDSVPLEFQIDLTCTSLGRVATLSLGPNLSGLLSPCVSHLTYLTQLLPDLYPILSHLSDTSILLTLAITSSLPPFLTTLPRLKVLTSKDEPNLRPTPPFFPHHYSQVLNPIQELNERHDQRPKQS</sequence>
<comment type="caution">
    <text evidence="18">The sequence shown here is derived from an EMBL/GenBank/DDBJ whole genome shotgun (WGS) entry which is preliminary data.</text>
</comment>
<evidence type="ECO:0000313" key="19">
    <source>
        <dbReference type="Proteomes" id="UP000824890"/>
    </source>
</evidence>
<organism evidence="18 19">
    <name type="scientific">Brassica napus</name>
    <name type="common">Rape</name>
    <dbReference type="NCBI Taxonomy" id="3708"/>
    <lineage>
        <taxon>Eukaryota</taxon>
        <taxon>Viridiplantae</taxon>
        <taxon>Streptophyta</taxon>
        <taxon>Embryophyta</taxon>
        <taxon>Tracheophyta</taxon>
        <taxon>Spermatophyta</taxon>
        <taxon>Magnoliopsida</taxon>
        <taxon>eudicotyledons</taxon>
        <taxon>Gunneridae</taxon>
        <taxon>Pentapetalae</taxon>
        <taxon>rosids</taxon>
        <taxon>malvids</taxon>
        <taxon>Brassicales</taxon>
        <taxon>Brassicaceae</taxon>
        <taxon>Brassiceae</taxon>
        <taxon>Brassica</taxon>
    </lineage>
</organism>
<comment type="subcellular location">
    <subcellularLocation>
        <location evidence="1">Membrane</location>
        <topology evidence="1">Multi-pass membrane protein</topology>
    </subcellularLocation>
</comment>
<evidence type="ECO:0000256" key="13">
    <source>
        <dbReference type="PROSITE-ProRule" id="PRU00322"/>
    </source>
</evidence>
<evidence type="ECO:0000256" key="3">
    <source>
        <dbReference type="ARBA" id="ARBA00022448"/>
    </source>
</evidence>
<evidence type="ECO:0008006" key="20">
    <source>
        <dbReference type="Google" id="ProtNLM"/>
    </source>
</evidence>
<evidence type="ECO:0000256" key="2">
    <source>
        <dbReference type="ARBA" id="ARBA00009045"/>
    </source>
</evidence>
<keyword evidence="5 15" id="KW-0812">Transmembrane</keyword>
<evidence type="ECO:0000256" key="7">
    <source>
        <dbReference type="ARBA" id="ARBA00022771"/>
    </source>
</evidence>
<dbReference type="InterPro" id="IPR050794">
    <property type="entry name" value="CPA2_transporter"/>
</dbReference>
<evidence type="ECO:0000256" key="11">
    <source>
        <dbReference type="ARBA" id="ARBA00023065"/>
    </source>
</evidence>
<keyword evidence="4" id="KW-0633">Potassium transport</keyword>
<dbReference type="SUPFAM" id="SSF90209">
    <property type="entry name" value="Ran binding protein zinc finger-like"/>
    <property type="match status" value="1"/>
</dbReference>
<protein>
    <recommendedName>
        <fullName evidence="20">RanBP2-type domain-containing protein</fullName>
    </recommendedName>
</protein>
<dbReference type="PROSITE" id="PS50199">
    <property type="entry name" value="ZF_RANBP2_2"/>
    <property type="match status" value="1"/>
</dbReference>
<dbReference type="Gene3D" id="2.30.30.380">
    <property type="entry name" value="Zn-finger domain of Sec23/24"/>
    <property type="match status" value="1"/>
</dbReference>
<gene>
    <name evidence="18" type="ORF">HID58_003131</name>
</gene>
<dbReference type="InterPro" id="IPR035952">
    <property type="entry name" value="Rhomboid-like_sf"/>
</dbReference>
<keyword evidence="7 13" id="KW-0863">Zinc-finger</keyword>
<dbReference type="InterPro" id="IPR022764">
    <property type="entry name" value="Peptidase_S54_rhomboid_dom"/>
</dbReference>
<dbReference type="PROSITE" id="PS00036">
    <property type="entry name" value="BZIP_BASIC"/>
    <property type="match status" value="1"/>
</dbReference>
<feature type="domain" description="F-box" evidence="16">
    <location>
        <begin position="818"/>
        <end position="864"/>
    </location>
</feature>
<keyword evidence="6" id="KW-0479">Metal-binding</keyword>
<evidence type="ECO:0000256" key="1">
    <source>
        <dbReference type="ARBA" id="ARBA00004141"/>
    </source>
</evidence>
<dbReference type="InterPro" id="IPR036443">
    <property type="entry name" value="Znf_RanBP2_sf"/>
</dbReference>
<dbReference type="Pfam" id="PF00646">
    <property type="entry name" value="F-box"/>
    <property type="match status" value="1"/>
</dbReference>
<keyword evidence="11" id="KW-0406">Ion transport</keyword>
<feature type="compositionally biased region" description="Low complexity" evidence="14">
    <location>
        <begin position="66"/>
        <end position="80"/>
    </location>
</feature>
<keyword evidence="19" id="KW-1185">Reference proteome</keyword>
<evidence type="ECO:0000256" key="9">
    <source>
        <dbReference type="ARBA" id="ARBA00022958"/>
    </source>
</evidence>
<dbReference type="InterPro" id="IPR017451">
    <property type="entry name" value="F-box-assoc_interact_dom"/>
</dbReference>
<feature type="compositionally biased region" description="Polar residues" evidence="14">
    <location>
        <begin position="83"/>
        <end position="92"/>
    </location>
</feature>
<dbReference type="InterPro" id="IPR036047">
    <property type="entry name" value="F-box-like_dom_sf"/>
</dbReference>
<dbReference type="InterPro" id="IPR038770">
    <property type="entry name" value="Na+/solute_symporter_sf"/>
</dbReference>
<dbReference type="EMBL" id="JAGKQM010000001">
    <property type="protein sequence ID" value="KAH0943494.1"/>
    <property type="molecule type" value="Genomic_DNA"/>
</dbReference>
<dbReference type="NCBIfam" id="TIGR01640">
    <property type="entry name" value="F_box_assoc_1"/>
    <property type="match status" value="1"/>
</dbReference>
<evidence type="ECO:0000256" key="8">
    <source>
        <dbReference type="ARBA" id="ARBA00022833"/>
    </source>
</evidence>
<evidence type="ECO:0000256" key="4">
    <source>
        <dbReference type="ARBA" id="ARBA00022538"/>
    </source>
</evidence>
<evidence type="ECO:0000256" key="5">
    <source>
        <dbReference type="ARBA" id="ARBA00022692"/>
    </source>
</evidence>
<feature type="compositionally biased region" description="Low complexity" evidence="14">
    <location>
        <begin position="1"/>
        <end position="20"/>
    </location>
</feature>
<comment type="similarity">
    <text evidence="2">Belongs to the peptidase S54 family.</text>
</comment>
<proteinExistence type="inferred from homology"/>
<reference evidence="18 19" key="1">
    <citation type="submission" date="2021-05" db="EMBL/GenBank/DDBJ databases">
        <title>Genome Assembly of Synthetic Allotetraploid Brassica napus Reveals Homoeologous Exchanges between Subgenomes.</title>
        <authorList>
            <person name="Davis J.T."/>
        </authorList>
    </citation>
    <scope>NUCLEOTIDE SEQUENCE [LARGE SCALE GENOMIC DNA]</scope>
    <source>
        <strain evidence="19">cv. Da-Ae</strain>
        <tissue evidence="18">Seedling</tissue>
    </source>
</reference>
<keyword evidence="10 15" id="KW-1133">Transmembrane helix</keyword>
<feature type="transmembrane region" description="Helical" evidence="15">
    <location>
        <begin position="647"/>
        <end position="670"/>
    </location>
</feature>
<dbReference type="InterPro" id="IPR004827">
    <property type="entry name" value="bZIP"/>
</dbReference>
<evidence type="ECO:0000259" key="16">
    <source>
        <dbReference type="PROSITE" id="PS50181"/>
    </source>
</evidence>
<dbReference type="InterPro" id="IPR001876">
    <property type="entry name" value="Znf_RanBP2"/>
</dbReference>
<keyword evidence="12 15" id="KW-0472">Membrane</keyword>